<dbReference type="GO" id="GO:0045259">
    <property type="term" value="C:proton-transporting ATP synthase complex"/>
    <property type="evidence" value="ECO:0007669"/>
    <property type="project" value="UniProtKB-KW"/>
</dbReference>
<dbReference type="GO" id="GO:0005886">
    <property type="term" value="C:plasma membrane"/>
    <property type="evidence" value="ECO:0007669"/>
    <property type="project" value="UniProtKB-SubCell"/>
</dbReference>
<comment type="caution">
    <text evidence="15">The sequence shown here is derived from an EMBL/GenBank/DDBJ whole genome shotgun (WGS) entry which is preliminary data.</text>
</comment>
<sequence length="73" mass="6940">MGLLAAGIGAGIVAVGAGIGIGMIGRSSVESIARQPEASGDIRGAMILTAALIEGVALIGAIVCILLALGIGQ</sequence>
<evidence type="ECO:0000313" key="16">
    <source>
        <dbReference type="Proteomes" id="UP000324595"/>
    </source>
</evidence>
<dbReference type="InterPro" id="IPR020537">
    <property type="entry name" value="ATP_synth_F0_csu_DDCD_BS"/>
</dbReference>
<dbReference type="NCBIfam" id="TIGR01260">
    <property type="entry name" value="ATP_synt_c"/>
    <property type="match status" value="1"/>
</dbReference>
<evidence type="ECO:0000256" key="12">
    <source>
        <dbReference type="ARBA" id="ARBA00025198"/>
    </source>
</evidence>
<dbReference type="PRINTS" id="PR00124">
    <property type="entry name" value="ATPASEC"/>
</dbReference>
<keyword evidence="8 13" id="KW-0406">Ion transport</keyword>
<dbReference type="PROSITE" id="PS00605">
    <property type="entry name" value="ATPASE_C"/>
    <property type="match status" value="1"/>
</dbReference>
<dbReference type="GO" id="GO:0033177">
    <property type="term" value="C:proton-transporting two-sector ATPase complex, proton-transporting domain"/>
    <property type="evidence" value="ECO:0007669"/>
    <property type="project" value="InterPro"/>
</dbReference>
<evidence type="ECO:0000256" key="5">
    <source>
        <dbReference type="ARBA" id="ARBA00022692"/>
    </source>
</evidence>
<keyword evidence="6 13" id="KW-0375">Hydrogen ion transport</keyword>
<evidence type="ECO:0000313" key="15">
    <source>
        <dbReference type="EMBL" id="TYP95013.1"/>
    </source>
</evidence>
<evidence type="ECO:0000256" key="3">
    <source>
        <dbReference type="ARBA" id="ARBA00022448"/>
    </source>
</evidence>
<dbReference type="AlphaFoldDB" id="A0A5D3YPP7"/>
<keyword evidence="16" id="KW-1185">Reference proteome</keyword>
<dbReference type="Gene3D" id="1.20.20.10">
    <property type="entry name" value="F1F0 ATP synthase subunit C"/>
    <property type="match status" value="1"/>
</dbReference>
<comment type="function">
    <text evidence="12 13">F(1)F(0) ATP synthase produces ATP from ADP in the presence of a proton or sodium gradient. F-type ATPases consist of two structural domains, F(1) containing the extramembraneous catalytic core and F(0) containing the membrane proton channel, linked together by a central stalk and a peripheral stalk. During catalysis, ATP synthesis in the catalytic domain of F(1) is coupled via a rotary mechanism of the central stalk subunits to proton translocation.</text>
</comment>
<comment type="function">
    <text evidence="13">Key component of the F(0) channel; it plays a direct role in translocation across the membrane. A homomeric c-ring of between 10-14 subunits forms the central stalk rotor element with the F(1) delta and epsilon subunits.</text>
</comment>
<gene>
    <name evidence="13" type="primary">atpE</name>
    <name evidence="15" type="ORF">LX73_0307</name>
</gene>
<keyword evidence="9 13" id="KW-0446">Lipid-binding</keyword>
<proteinExistence type="inferred from homology"/>
<keyword evidence="13" id="KW-1003">Cell membrane</keyword>
<evidence type="ECO:0000259" key="14">
    <source>
        <dbReference type="Pfam" id="PF00137"/>
    </source>
</evidence>
<dbReference type="EMBL" id="VNHY01000001">
    <property type="protein sequence ID" value="TYP95013.1"/>
    <property type="molecule type" value="Genomic_DNA"/>
</dbReference>
<evidence type="ECO:0000256" key="13">
    <source>
        <dbReference type="HAMAP-Rule" id="MF_01396"/>
    </source>
</evidence>
<evidence type="ECO:0000256" key="1">
    <source>
        <dbReference type="ARBA" id="ARBA00004141"/>
    </source>
</evidence>
<keyword evidence="4 13" id="KW-0138">CF(0)</keyword>
<dbReference type="Proteomes" id="UP000324595">
    <property type="component" value="Unassembled WGS sequence"/>
</dbReference>
<keyword evidence="5 13" id="KW-0812">Transmembrane</keyword>
<dbReference type="RefSeq" id="WP_148897696.1">
    <property type="nucleotide sequence ID" value="NZ_VNHY01000001.1"/>
</dbReference>
<keyword evidence="11 13" id="KW-0066">ATP synthesis</keyword>
<dbReference type="Pfam" id="PF00137">
    <property type="entry name" value="ATP-synt_C"/>
    <property type="match status" value="1"/>
</dbReference>
<evidence type="ECO:0000256" key="4">
    <source>
        <dbReference type="ARBA" id="ARBA00022547"/>
    </source>
</evidence>
<dbReference type="CDD" id="cd18121">
    <property type="entry name" value="ATP-synt_Fo_c"/>
    <property type="match status" value="1"/>
</dbReference>
<evidence type="ECO:0000256" key="11">
    <source>
        <dbReference type="ARBA" id="ARBA00023310"/>
    </source>
</evidence>
<evidence type="ECO:0000256" key="8">
    <source>
        <dbReference type="ARBA" id="ARBA00023065"/>
    </source>
</evidence>
<dbReference type="OrthoDB" id="5383454at2"/>
<evidence type="ECO:0000256" key="2">
    <source>
        <dbReference type="ARBA" id="ARBA00006704"/>
    </source>
</evidence>
<dbReference type="GO" id="GO:0046933">
    <property type="term" value="F:proton-transporting ATP synthase activity, rotational mechanism"/>
    <property type="evidence" value="ECO:0007669"/>
    <property type="project" value="UniProtKB-UniRule"/>
</dbReference>
<evidence type="ECO:0000256" key="10">
    <source>
        <dbReference type="ARBA" id="ARBA00023136"/>
    </source>
</evidence>
<dbReference type="InterPro" id="IPR035921">
    <property type="entry name" value="F/V-ATP_Csub_sf"/>
</dbReference>
<name>A0A5D3YPP7_9BACT</name>
<dbReference type="InterPro" id="IPR002379">
    <property type="entry name" value="ATPase_proteolipid_c-like_dom"/>
</dbReference>
<feature type="transmembrane region" description="Helical" evidence="13">
    <location>
        <begin position="6"/>
        <end position="24"/>
    </location>
</feature>
<protein>
    <recommendedName>
        <fullName evidence="13">ATP synthase subunit c</fullName>
    </recommendedName>
    <alternativeName>
        <fullName evidence="13">ATP synthase F(0) sector subunit c</fullName>
    </alternativeName>
    <alternativeName>
        <fullName evidence="13">F-type ATPase subunit c</fullName>
        <shortName evidence="13">F-ATPase subunit c</shortName>
    </alternativeName>
    <alternativeName>
        <fullName evidence="13">Lipid-binding protein</fullName>
    </alternativeName>
</protein>
<feature type="transmembrane region" description="Helical" evidence="13">
    <location>
        <begin position="45"/>
        <end position="71"/>
    </location>
</feature>
<reference evidence="15 16" key="1">
    <citation type="submission" date="2019-07" db="EMBL/GenBank/DDBJ databases">
        <title>Genomic Encyclopedia of Archaeal and Bacterial Type Strains, Phase II (KMG-II): from individual species to whole genera.</title>
        <authorList>
            <person name="Goeker M."/>
        </authorList>
    </citation>
    <scope>NUCLEOTIDE SEQUENCE [LARGE SCALE GENOMIC DNA]</scope>
    <source>
        <strain evidence="15 16">DSM 21935</strain>
    </source>
</reference>
<evidence type="ECO:0000256" key="9">
    <source>
        <dbReference type="ARBA" id="ARBA00023121"/>
    </source>
</evidence>
<dbReference type="InterPro" id="IPR038662">
    <property type="entry name" value="ATP_synth_F0_csu_sf"/>
</dbReference>
<organism evidence="15 16">
    <name type="scientific">Fodinibius salinus</name>
    <dbReference type="NCBI Taxonomy" id="860790"/>
    <lineage>
        <taxon>Bacteria</taxon>
        <taxon>Pseudomonadati</taxon>
        <taxon>Balneolota</taxon>
        <taxon>Balneolia</taxon>
        <taxon>Balneolales</taxon>
        <taxon>Balneolaceae</taxon>
        <taxon>Fodinibius</taxon>
    </lineage>
</organism>
<keyword evidence="10 13" id="KW-0472">Membrane</keyword>
<evidence type="ECO:0000256" key="6">
    <source>
        <dbReference type="ARBA" id="ARBA00022781"/>
    </source>
</evidence>
<dbReference type="GO" id="GO:0008289">
    <property type="term" value="F:lipid binding"/>
    <property type="evidence" value="ECO:0007669"/>
    <property type="project" value="UniProtKB-KW"/>
</dbReference>
<comment type="subcellular location">
    <subcellularLocation>
        <location evidence="13">Cell membrane</location>
        <topology evidence="13">Multi-pass membrane protein</topology>
    </subcellularLocation>
    <subcellularLocation>
        <location evidence="1">Membrane</location>
        <topology evidence="1">Multi-pass membrane protein</topology>
    </subcellularLocation>
</comment>
<dbReference type="HAMAP" id="MF_01396">
    <property type="entry name" value="ATP_synth_c_bact"/>
    <property type="match status" value="1"/>
</dbReference>
<dbReference type="InterPro" id="IPR005953">
    <property type="entry name" value="ATP_synth_csu_bac/chlpt"/>
</dbReference>
<evidence type="ECO:0000256" key="7">
    <source>
        <dbReference type="ARBA" id="ARBA00022989"/>
    </source>
</evidence>
<keyword evidence="7 13" id="KW-1133">Transmembrane helix</keyword>
<keyword evidence="3 13" id="KW-0813">Transport</keyword>
<dbReference type="InterPro" id="IPR000454">
    <property type="entry name" value="ATP_synth_F0_csu"/>
</dbReference>
<accession>A0A5D3YPP7</accession>
<feature type="site" description="Reversibly protonated during proton transport" evidence="13">
    <location>
        <position position="54"/>
    </location>
</feature>
<dbReference type="SUPFAM" id="SSF81333">
    <property type="entry name" value="F1F0 ATP synthase subunit C"/>
    <property type="match status" value="1"/>
</dbReference>
<feature type="domain" description="V-ATPase proteolipid subunit C-like" evidence="14">
    <location>
        <begin position="4"/>
        <end position="67"/>
    </location>
</feature>
<comment type="similarity">
    <text evidence="2 13">Belongs to the ATPase C chain family.</text>
</comment>